<dbReference type="Proteomes" id="UP000694387">
    <property type="component" value="Chromosome 9"/>
</dbReference>
<organism evidence="3 4">
    <name type="scientific">Equus asinus</name>
    <name type="common">Donkey</name>
    <name type="synonym">Equus africanus asinus</name>
    <dbReference type="NCBI Taxonomy" id="9793"/>
    <lineage>
        <taxon>Eukaryota</taxon>
        <taxon>Metazoa</taxon>
        <taxon>Chordata</taxon>
        <taxon>Craniata</taxon>
        <taxon>Vertebrata</taxon>
        <taxon>Euteleostomi</taxon>
        <taxon>Mammalia</taxon>
        <taxon>Eutheria</taxon>
        <taxon>Laurasiatheria</taxon>
        <taxon>Perissodactyla</taxon>
        <taxon>Equidae</taxon>
        <taxon>Equus</taxon>
    </lineage>
</organism>
<proteinExistence type="predicted"/>
<evidence type="ECO:0000256" key="1">
    <source>
        <dbReference type="SAM" id="MobiDB-lite"/>
    </source>
</evidence>
<reference evidence="3" key="3">
    <citation type="submission" date="2025-09" db="UniProtKB">
        <authorList>
            <consortium name="Ensembl"/>
        </authorList>
    </citation>
    <scope>IDENTIFICATION</scope>
</reference>
<accession>A0A9L0JYN2</accession>
<keyword evidence="4" id="KW-1185">Reference proteome</keyword>
<evidence type="ECO:0000313" key="4">
    <source>
        <dbReference type="Proteomes" id="UP000694387"/>
    </source>
</evidence>
<reference evidence="3 4" key="1">
    <citation type="journal article" date="2020" name="Nat. Commun.">
        <title>Donkey genomes provide new insights into domestication and selection for coat color.</title>
        <authorList>
            <person name="Wang"/>
            <person name="C."/>
            <person name="Li"/>
            <person name="H."/>
            <person name="Guo"/>
            <person name="Y."/>
            <person name="Huang"/>
            <person name="J."/>
            <person name="Sun"/>
            <person name="Y."/>
            <person name="Min"/>
            <person name="J."/>
            <person name="Wang"/>
            <person name="J."/>
            <person name="Fang"/>
            <person name="X."/>
            <person name="Zhao"/>
            <person name="Z."/>
            <person name="Wang"/>
            <person name="S."/>
            <person name="Zhang"/>
            <person name="Y."/>
            <person name="Liu"/>
            <person name="Q."/>
            <person name="Jiang"/>
            <person name="Q."/>
            <person name="Wang"/>
            <person name="X."/>
            <person name="Guo"/>
            <person name="Y."/>
            <person name="Yang"/>
            <person name="C."/>
            <person name="Wang"/>
            <person name="Y."/>
            <person name="Tian"/>
            <person name="F."/>
            <person name="Zhuang"/>
            <person name="G."/>
            <person name="Fan"/>
            <person name="Y."/>
            <person name="Gao"/>
            <person name="Q."/>
            <person name="Li"/>
            <person name="Y."/>
            <person name="Ju"/>
            <person name="Z."/>
            <person name="Li"/>
            <person name="J."/>
            <person name="Li"/>
            <person name="R."/>
            <person name="Hou"/>
            <person name="M."/>
            <person name="Yang"/>
            <person name="G."/>
            <person name="Liu"/>
            <person name="G."/>
            <person name="Liu"/>
            <person name="W."/>
            <person name="Guo"/>
            <person name="J."/>
            <person name="Pan"/>
            <person name="S."/>
            <person name="Fan"/>
            <person name="G."/>
            <person name="Zhang"/>
            <person name="W."/>
            <person name="Zhang"/>
            <person name="R."/>
            <person name="Yu"/>
            <person name="J."/>
            <person name="Zhang"/>
            <person name="X."/>
            <person name="Yin"/>
            <person name="Q."/>
            <person name="Ji"/>
            <person name="C."/>
            <person name="Jin"/>
            <person name="Y."/>
            <person name="Yue"/>
            <person name="G."/>
            <person name="Liu"/>
            <person name="M."/>
            <person name="Xu"/>
            <person name="J."/>
            <person name="Liu"/>
            <person name="S."/>
            <person name="Jordana"/>
            <person name="J."/>
            <person name="Noce"/>
            <person name="A."/>
            <person name="Amills"/>
            <person name="M."/>
            <person name="Wu"/>
            <person name="D.D."/>
            <person name="Li"/>
            <person name="S."/>
            <person name="Zhou"/>
            <person name="X. and Zhong"/>
            <person name="J."/>
        </authorList>
    </citation>
    <scope>NUCLEOTIDE SEQUENCE [LARGE SCALE GENOMIC DNA]</scope>
</reference>
<sequence>MPPGSKKGGVLTRLLLPLVIPFLELLSRGHRGFPQLENPPILCLKPFTAEFPVLKLDEGGGGGLGELERSARCGGRCCHVVTGPQKRSLRRLNTGEGDAAASLHSGVSLSVKQGVINVSKLSPKEGSYKHLFEVSDESVGGFYMQTNVVRVKERPDEELRIQAQEDRDKGRMPET</sequence>
<evidence type="ECO:0000256" key="2">
    <source>
        <dbReference type="SAM" id="SignalP"/>
    </source>
</evidence>
<dbReference type="Pfam" id="PF03656">
    <property type="entry name" value="Pam16"/>
    <property type="match status" value="1"/>
</dbReference>
<evidence type="ECO:0000313" key="3">
    <source>
        <dbReference type="Ensembl" id="ENSEASP00005055167.1"/>
    </source>
</evidence>
<dbReference type="AlphaFoldDB" id="A0A9L0JYN2"/>
<feature type="chain" id="PRO_5040505520" evidence="2">
    <location>
        <begin position="33"/>
        <end position="175"/>
    </location>
</feature>
<feature type="region of interest" description="Disordered" evidence="1">
    <location>
        <begin position="155"/>
        <end position="175"/>
    </location>
</feature>
<keyword evidence="2" id="KW-0732">Signal</keyword>
<feature type="signal peptide" evidence="2">
    <location>
        <begin position="1"/>
        <end position="32"/>
    </location>
</feature>
<protein>
    <submittedName>
        <fullName evidence="3">Uncharacterized protein</fullName>
    </submittedName>
</protein>
<reference evidence="3" key="2">
    <citation type="submission" date="2025-08" db="UniProtKB">
        <authorList>
            <consortium name="Ensembl"/>
        </authorList>
    </citation>
    <scope>IDENTIFICATION</scope>
</reference>
<name>A0A9L0JYN2_EQUAS</name>
<dbReference type="Ensembl" id="ENSEAST00005038047.1">
    <property type="protein sequence ID" value="ENSEASP00005055167.1"/>
    <property type="gene ID" value="ENSEASG00005034410.1"/>
</dbReference>